<dbReference type="EMBL" id="CARXXK010000002">
    <property type="protein sequence ID" value="CAI6353499.1"/>
    <property type="molecule type" value="Genomic_DNA"/>
</dbReference>
<sequence>MQRVFGELGNGSSVEITLAGLGHVTGPAFRRCNSMPNVVVQTVPADDAFDVELPSAATTQEPVSTDSSPPAADDSAQKGPAEIVADNTAVQV</sequence>
<protein>
    <submittedName>
        <fullName evidence="2">Uncharacterized protein</fullName>
    </submittedName>
</protein>
<reference evidence="2 3" key="1">
    <citation type="submission" date="2023-01" db="EMBL/GenBank/DDBJ databases">
        <authorList>
            <person name="Whitehead M."/>
        </authorList>
    </citation>
    <scope>NUCLEOTIDE SEQUENCE [LARGE SCALE GENOMIC DNA]</scope>
</reference>
<gene>
    <name evidence="2" type="ORF">MEUPH1_LOCUS9617</name>
</gene>
<dbReference type="AlphaFoldDB" id="A0AAV0WCG2"/>
<feature type="region of interest" description="Disordered" evidence="1">
    <location>
        <begin position="55"/>
        <end position="92"/>
    </location>
</feature>
<evidence type="ECO:0000256" key="1">
    <source>
        <dbReference type="SAM" id="MobiDB-lite"/>
    </source>
</evidence>
<evidence type="ECO:0000313" key="2">
    <source>
        <dbReference type="EMBL" id="CAI6353499.1"/>
    </source>
</evidence>
<evidence type="ECO:0000313" key="3">
    <source>
        <dbReference type="Proteomes" id="UP001160148"/>
    </source>
</evidence>
<accession>A0AAV0WCG2</accession>
<feature type="compositionally biased region" description="Polar residues" evidence="1">
    <location>
        <begin position="56"/>
        <end position="65"/>
    </location>
</feature>
<organism evidence="2 3">
    <name type="scientific">Macrosiphum euphorbiae</name>
    <name type="common">potato aphid</name>
    <dbReference type="NCBI Taxonomy" id="13131"/>
    <lineage>
        <taxon>Eukaryota</taxon>
        <taxon>Metazoa</taxon>
        <taxon>Ecdysozoa</taxon>
        <taxon>Arthropoda</taxon>
        <taxon>Hexapoda</taxon>
        <taxon>Insecta</taxon>
        <taxon>Pterygota</taxon>
        <taxon>Neoptera</taxon>
        <taxon>Paraneoptera</taxon>
        <taxon>Hemiptera</taxon>
        <taxon>Sternorrhyncha</taxon>
        <taxon>Aphidomorpha</taxon>
        <taxon>Aphidoidea</taxon>
        <taxon>Aphididae</taxon>
        <taxon>Macrosiphini</taxon>
        <taxon>Macrosiphum</taxon>
    </lineage>
</organism>
<comment type="caution">
    <text evidence="2">The sequence shown here is derived from an EMBL/GenBank/DDBJ whole genome shotgun (WGS) entry which is preliminary data.</text>
</comment>
<keyword evidence="3" id="KW-1185">Reference proteome</keyword>
<dbReference type="Proteomes" id="UP001160148">
    <property type="component" value="Unassembled WGS sequence"/>
</dbReference>
<name>A0AAV0WCG2_9HEMI</name>
<proteinExistence type="predicted"/>